<evidence type="ECO:0000313" key="1">
    <source>
        <dbReference type="Proteomes" id="UP000095287"/>
    </source>
</evidence>
<reference evidence="2" key="1">
    <citation type="submission" date="2016-11" db="UniProtKB">
        <authorList>
            <consortium name="WormBaseParasite"/>
        </authorList>
    </citation>
    <scope>IDENTIFICATION</scope>
</reference>
<protein>
    <submittedName>
        <fullName evidence="2">60S ribosomal export protein NMD3</fullName>
    </submittedName>
</protein>
<sequence length="121" mass="13926">MYALHAKVTDHVVNRRYDRKVLVNARCAKERYVKILFLELGTLKFVRLLCIKAERNHQHMFSDLQITILEEAVSTKALSAIITKGQEPMTGRMTESFEPDLMSKNKCIRCVNTVKFQGVPT</sequence>
<keyword evidence="1" id="KW-1185">Reference proteome</keyword>
<dbReference type="WBParaSite" id="L893_g2568.t2">
    <property type="protein sequence ID" value="L893_g2568.t2"/>
    <property type="gene ID" value="L893_g2568"/>
</dbReference>
<dbReference type="Proteomes" id="UP000095287">
    <property type="component" value="Unplaced"/>
</dbReference>
<name>A0A1I7ZEB5_9BILA</name>
<organism evidence="1 2">
    <name type="scientific">Steinernema glaseri</name>
    <dbReference type="NCBI Taxonomy" id="37863"/>
    <lineage>
        <taxon>Eukaryota</taxon>
        <taxon>Metazoa</taxon>
        <taxon>Ecdysozoa</taxon>
        <taxon>Nematoda</taxon>
        <taxon>Chromadorea</taxon>
        <taxon>Rhabditida</taxon>
        <taxon>Tylenchina</taxon>
        <taxon>Panagrolaimomorpha</taxon>
        <taxon>Strongyloidoidea</taxon>
        <taxon>Steinernematidae</taxon>
        <taxon>Steinernema</taxon>
    </lineage>
</organism>
<evidence type="ECO:0000313" key="2">
    <source>
        <dbReference type="WBParaSite" id="L893_g2568.t2"/>
    </source>
</evidence>
<proteinExistence type="predicted"/>
<accession>A0A1I7ZEB5</accession>
<dbReference type="AlphaFoldDB" id="A0A1I7ZEB5"/>